<organism evidence="2 3">
    <name type="scientific">Ponticoccus litoralis</name>
    <dbReference type="NCBI Taxonomy" id="422297"/>
    <lineage>
        <taxon>Bacteria</taxon>
        <taxon>Pseudomonadati</taxon>
        <taxon>Pseudomonadota</taxon>
        <taxon>Alphaproteobacteria</taxon>
        <taxon>Rhodobacterales</taxon>
        <taxon>Roseobacteraceae</taxon>
        <taxon>Ponticoccus</taxon>
    </lineage>
</organism>
<name>A0AAW9SNH2_9RHOB</name>
<dbReference type="EMBL" id="JBDNCH010000002">
    <property type="protein sequence ID" value="MEN9060018.1"/>
    <property type="molecule type" value="Genomic_DNA"/>
</dbReference>
<sequence length="53" mass="6042">MSLPDGYETRFYAKVRQRHERERAEQGKSAEARATRCGSITARADEIEQEQAG</sequence>
<accession>A0AAW9SNH2</accession>
<comment type="caution">
    <text evidence="2">The sequence shown here is derived from an EMBL/GenBank/DDBJ whole genome shotgun (WGS) entry which is preliminary data.</text>
</comment>
<feature type="region of interest" description="Disordered" evidence="1">
    <location>
        <begin position="16"/>
        <end position="53"/>
    </location>
</feature>
<evidence type="ECO:0000313" key="3">
    <source>
        <dbReference type="Proteomes" id="UP001428774"/>
    </source>
</evidence>
<dbReference type="Proteomes" id="UP001428774">
    <property type="component" value="Unassembled WGS sequence"/>
</dbReference>
<keyword evidence="3" id="KW-1185">Reference proteome</keyword>
<gene>
    <name evidence="2" type="ORF">ABFB10_02170</name>
</gene>
<dbReference type="AlphaFoldDB" id="A0AAW9SNH2"/>
<reference evidence="2 3" key="1">
    <citation type="submission" date="2024-05" db="EMBL/GenBank/DDBJ databases">
        <title>Genome sequence of Ponticoccus litoralis KCCM 90028.</title>
        <authorList>
            <person name="Kim J.M."/>
            <person name="Lee J.K."/>
            <person name="Choi B.J."/>
            <person name="Bayburt H."/>
            <person name="Baek J.H."/>
            <person name="Jeon C.O."/>
        </authorList>
    </citation>
    <scope>NUCLEOTIDE SEQUENCE [LARGE SCALE GENOMIC DNA]</scope>
    <source>
        <strain evidence="2 3">KCCM 90028</strain>
    </source>
</reference>
<dbReference type="RefSeq" id="WP_347165164.1">
    <property type="nucleotide sequence ID" value="NZ_JBDNCH010000002.1"/>
</dbReference>
<evidence type="ECO:0000313" key="2">
    <source>
        <dbReference type="EMBL" id="MEN9060018.1"/>
    </source>
</evidence>
<proteinExistence type="predicted"/>
<evidence type="ECO:0000256" key="1">
    <source>
        <dbReference type="SAM" id="MobiDB-lite"/>
    </source>
</evidence>
<protein>
    <submittedName>
        <fullName evidence="2">Uncharacterized protein</fullName>
    </submittedName>
</protein>
<feature type="compositionally biased region" description="Basic and acidic residues" evidence="1">
    <location>
        <begin position="19"/>
        <end position="34"/>
    </location>
</feature>